<dbReference type="PANTHER" id="PTHR37984">
    <property type="entry name" value="PROTEIN CBG26694"/>
    <property type="match status" value="1"/>
</dbReference>
<proteinExistence type="predicted"/>
<dbReference type="InterPro" id="IPR041588">
    <property type="entry name" value="Integrase_H2C2"/>
</dbReference>
<dbReference type="RefSeq" id="XP_029292890.1">
    <property type="nucleotide sequence ID" value="XM_029437030.1"/>
</dbReference>
<dbReference type="SUPFAM" id="SSF53098">
    <property type="entry name" value="Ribonuclease H-like"/>
    <property type="match status" value="1"/>
</dbReference>
<evidence type="ECO:0000256" key="6">
    <source>
        <dbReference type="ARBA" id="ARBA00022918"/>
    </source>
</evidence>
<dbReference type="InterPro" id="IPR041373">
    <property type="entry name" value="RT_RNaseH"/>
</dbReference>
<evidence type="ECO:0000256" key="1">
    <source>
        <dbReference type="ARBA" id="ARBA00022679"/>
    </source>
</evidence>
<dbReference type="CDD" id="cd09274">
    <property type="entry name" value="RNase_HI_RT_Ty3"/>
    <property type="match status" value="1"/>
</dbReference>
<dbReference type="Proteomes" id="UP000504630">
    <property type="component" value="Chromosome 8"/>
</dbReference>
<evidence type="ECO:0000256" key="7">
    <source>
        <dbReference type="ARBA" id="ARBA00039658"/>
    </source>
</evidence>
<evidence type="ECO:0000256" key="5">
    <source>
        <dbReference type="ARBA" id="ARBA00022801"/>
    </source>
</evidence>
<dbReference type="InterPro" id="IPR012337">
    <property type="entry name" value="RNaseH-like_sf"/>
</dbReference>
<dbReference type="InterPro" id="IPR001584">
    <property type="entry name" value="Integrase_cat-core"/>
</dbReference>
<dbReference type="OrthoDB" id="1430630at2759"/>
<reference evidence="10 11" key="1">
    <citation type="submission" date="2025-04" db="UniProtKB">
        <authorList>
            <consortium name="RefSeq"/>
        </authorList>
    </citation>
    <scope>IDENTIFICATION</scope>
</reference>
<dbReference type="RefSeq" id="XP_029292891.1">
    <property type="nucleotide sequence ID" value="XM_029437031.1"/>
</dbReference>
<sequence length="314" mass="35842">MDEAKRQFVVEVDASDVGVGTVLSQRSVSDNKLHPCAFLSKKLSPAERNYDVGNRELLAIKVALEEWRHWLEAAEQPFLVLTDHKNLQYIQSVKRLNSRQARWALFFTRFKFTLTYRPGSKNIKADALSCLFDPNPTPRLPSFVMPPSRVVGAVTWAIEEKLCPQVIHWAHTSFVSCHPGVRKTLFVIRQWFWWPSMERAVREYVAACPVCARNKSSCQPPSGLLRPLQVPHRPWTEISMDFVTGLPISEGQSTILTVVDRFSKMAHFIALPKLPSAKETAEVLLSQVFRIHGFPRDVVSDRGPQFVSFLERFL</sequence>
<dbReference type="Gene3D" id="3.10.20.370">
    <property type="match status" value="1"/>
</dbReference>
<dbReference type="PROSITE" id="PS50994">
    <property type="entry name" value="INTEGRASE"/>
    <property type="match status" value="1"/>
</dbReference>
<dbReference type="Pfam" id="PF00665">
    <property type="entry name" value="rve"/>
    <property type="match status" value="1"/>
</dbReference>
<evidence type="ECO:0000313" key="11">
    <source>
        <dbReference type="RefSeq" id="XP_029292891.1"/>
    </source>
</evidence>
<dbReference type="FunFam" id="3.10.20.370:FF:000003">
    <property type="entry name" value="Transposon Tf2-6 polyprotein"/>
    <property type="match status" value="1"/>
</dbReference>
<keyword evidence="9" id="KW-1185">Reference proteome</keyword>
<dbReference type="GeneID" id="115011797"/>
<evidence type="ECO:0000256" key="4">
    <source>
        <dbReference type="ARBA" id="ARBA00022759"/>
    </source>
</evidence>
<organism evidence="9 11">
    <name type="scientific">Cottoperca gobio</name>
    <name type="common">Frogmouth</name>
    <name type="synonym">Aphritis gobio</name>
    <dbReference type="NCBI Taxonomy" id="56716"/>
    <lineage>
        <taxon>Eukaryota</taxon>
        <taxon>Metazoa</taxon>
        <taxon>Chordata</taxon>
        <taxon>Craniata</taxon>
        <taxon>Vertebrata</taxon>
        <taxon>Euteleostomi</taxon>
        <taxon>Actinopterygii</taxon>
        <taxon>Neopterygii</taxon>
        <taxon>Teleostei</taxon>
        <taxon>Neoteleostei</taxon>
        <taxon>Acanthomorphata</taxon>
        <taxon>Eupercaria</taxon>
        <taxon>Perciformes</taxon>
        <taxon>Notothenioidei</taxon>
        <taxon>Bovichtidae</taxon>
        <taxon>Cottoperca</taxon>
    </lineage>
</organism>
<dbReference type="InterPro" id="IPR036397">
    <property type="entry name" value="RNaseH_sf"/>
</dbReference>
<evidence type="ECO:0000256" key="3">
    <source>
        <dbReference type="ARBA" id="ARBA00022722"/>
    </source>
</evidence>
<protein>
    <recommendedName>
        <fullName evidence="7">Gypsy retrotransposon integrase-like protein 1</fullName>
    </recommendedName>
</protein>
<accession>A0A6J2Q597</accession>
<name>A0A6J2Q597_COTGO</name>
<dbReference type="Pfam" id="PF17917">
    <property type="entry name" value="RT_RNaseH"/>
    <property type="match status" value="1"/>
</dbReference>
<dbReference type="GO" id="GO:0004519">
    <property type="term" value="F:endonuclease activity"/>
    <property type="evidence" value="ECO:0007669"/>
    <property type="project" value="UniProtKB-KW"/>
</dbReference>
<keyword evidence="3" id="KW-0540">Nuclease</keyword>
<dbReference type="KEGG" id="cgob:115011794"/>
<keyword evidence="2" id="KW-0548">Nucleotidyltransferase</keyword>
<dbReference type="PANTHER" id="PTHR37984:SF15">
    <property type="entry name" value="INTEGRASE CATALYTIC DOMAIN-CONTAINING PROTEIN"/>
    <property type="match status" value="1"/>
</dbReference>
<dbReference type="Gene3D" id="3.30.420.10">
    <property type="entry name" value="Ribonuclease H-like superfamily/Ribonuclease H"/>
    <property type="match status" value="1"/>
</dbReference>
<keyword evidence="4" id="KW-0255">Endonuclease</keyword>
<keyword evidence="5" id="KW-0378">Hydrolase</keyword>
<dbReference type="InterPro" id="IPR043502">
    <property type="entry name" value="DNA/RNA_pol_sf"/>
</dbReference>
<keyword evidence="1" id="KW-0808">Transferase</keyword>
<keyword evidence="6" id="KW-0695">RNA-directed DNA polymerase</keyword>
<feature type="domain" description="Integrase catalytic" evidence="8">
    <location>
        <begin position="230"/>
        <end position="314"/>
    </location>
</feature>
<dbReference type="SUPFAM" id="SSF56672">
    <property type="entry name" value="DNA/RNA polymerases"/>
    <property type="match status" value="1"/>
</dbReference>
<dbReference type="KEGG" id="cgob:115011797"/>
<dbReference type="InterPro" id="IPR050951">
    <property type="entry name" value="Retrovirus_Pol_polyprotein"/>
</dbReference>
<dbReference type="GO" id="GO:0003676">
    <property type="term" value="F:nucleic acid binding"/>
    <property type="evidence" value="ECO:0007669"/>
    <property type="project" value="InterPro"/>
</dbReference>
<dbReference type="Pfam" id="PF17921">
    <property type="entry name" value="Integrase_H2C2"/>
    <property type="match status" value="1"/>
</dbReference>
<dbReference type="AlphaFoldDB" id="A0A6J2Q597"/>
<dbReference type="Gene3D" id="1.10.340.70">
    <property type="match status" value="1"/>
</dbReference>
<evidence type="ECO:0000259" key="8">
    <source>
        <dbReference type="PROSITE" id="PS50994"/>
    </source>
</evidence>
<evidence type="ECO:0000313" key="9">
    <source>
        <dbReference type="Proteomes" id="UP000504630"/>
    </source>
</evidence>
<gene>
    <name evidence="11" type="primary">LOC115011797</name>
    <name evidence="10" type="synonym">LOC115011794</name>
</gene>
<evidence type="ECO:0000256" key="2">
    <source>
        <dbReference type="ARBA" id="ARBA00022695"/>
    </source>
</evidence>
<evidence type="ECO:0000313" key="10">
    <source>
        <dbReference type="RefSeq" id="XP_029292890.1"/>
    </source>
</evidence>
<dbReference type="GO" id="GO:0003964">
    <property type="term" value="F:RNA-directed DNA polymerase activity"/>
    <property type="evidence" value="ECO:0007669"/>
    <property type="project" value="UniProtKB-KW"/>
</dbReference>
<dbReference type="GO" id="GO:0015074">
    <property type="term" value="P:DNA integration"/>
    <property type="evidence" value="ECO:0007669"/>
    <property type="project" value="InterPro"/>
</dbReference>
<dbReference type="GO" id="GO:0016787">
    <property type="term" value="F:hydrolase activity"/>
    <property type="evidence" value="ECO:0007669"/>
    <property type="project" value="UniProtKB-KW"/>
</dbReference>